<dbReference type="GO" id="GO:0006281">
    <property type="term" value="P:DNA repair"/>
    <property type="evidence" value="ECO:0007669"/>
    <property type="project" value="UniProtKB-KW"/>
</dbReference>
<dbReference type="Gene3D" id="3.40.50.300">
    <property type="entry name" value="P-loop containing nucleotide triphosphate hydrolases"/>
    <property type="match status" value="2"/>
</dbReference>
<dbReference type="Gene3D" id="1.10.10.1390">
    <property type="entry name" value="ATP-dependent DNA helicase RecQ"/>
    <property type="match status" value="1"/>
</dbReference>
<keyword evidence="6" id="KW-0227">DNA damage</keyword>
<keyword evidence="13" id="KW-0234">DNA repair</keyword>
<evidence type="ECO:0000256" key="13">
    <source>
        <dbReference type="ARBA" id="ARBA00023204"/>
    </source>
</evidence>
<dbReference type="GO" id="GO:0016787">
    <property type="term" value="F:hydrolase activity"/>
    <property type="evidence" value="ECO:0007669"/>
    <property type="project" value="UniProtKB-KW"/>
</dbReference>
<dbReference type="InterPro" id="IPR014001">
    <property type="entry name" value="Helicase_ATP-bd"/>
</dbReference>
<dbReference type="FunFam" id="3.40.50.300:FF:000296">
    <property type="entry name" value="ATP-dependent DNA helicase RecQ"/>
    <property type="match status" value="1"/>
</dbReference>
<dbReference type="SMART" id="SM00490">
    <property type="entry name" value="HELICc"/>
    <property type="match status" value="1"/>
</dbReference>
<keyword evidence="11" id="KW-0238">DNA-binding</keyword>
<feature type="domain" description="HRDC" evidence="17">
    <location>
        <begin position="525"/>
        <end position="605"/>
    </location>
</feature>
<dbReference type="EMBL" id="RSCL01000010">
    <property type="protein sequence ID" value="RUT04582.1"/>
    <property type="molecule type" value="Genomic_DNA"/>
</dbReference>
<dbReference type="OrthoDB" id="9763310at2"/>
<dbReference type="SMART" id="SM00341">
    <property type="entry name" value="HRDC"/>
    <property type="match status" value="1"/>
</dbReference>
<dbReference type="InterPro" id="IPR001650">
    <property type="entry name" value="Helicase_C-like"/>
</dbReference>
<dbReference type="NCBIfam" id="TIGR01389">
    <property type="entry name" value="recQ"/>
    <property type="match status" value="1"/>
</dbReference>
<dbReference type="Pfam" id="PF09382">
    <property type="entry name" value="RQC"/>
    <property type="match status" value="1"/>
</dbReference>
<keyword evidence="8 20" id="KW-0347">Helicase</keyword>
<dbReference type="Pfam" id="PF16124">
    <property type="entry name" value="RecQ_Zn_bind"/>
    <property type="match status" value="1"/>
</dbReference>
<dbReference type="SMART" id="SM00956">
    <property type="entry name" value="RQC"/>
    <property type="match status" value="1"/>
</dbReference>
<accession>A0A3S1CJ43</accession>
<name>A0A3S1CJ43_9CYAN</name>
<dbReference type="Pfam" id="PF00570">
    <property type="entry name" value="HRDC"/>
    <property type="match status" value="1"/>
</dbReference>
<dbReference type="InterPro" id="IPR036388">
    <property type="entry name" value="WH-like_DNA-bd_sf"/>
</dbReference>
<dbReference type="GO" id="GO:0046872">
    <property type="term" value="F:metal ion binding"/>
    <property type="evidence" value="ECO:0007669"/>
    <property type="project" value="UniProtKB-KW"/>
</dbReference>
<comment type="caution">
    <text evidence="20">The sequence shown here is derived from an EMBL/GenBank/DDBJ whole genome shotgun (WGS) entry which is preliminary data.</text>
</comment>
<comment type="cofactor">
    <cofactor evidence="2">
        <name>Zn(2+)</name>
        <dbReference type="ChEBI" id="CHEBI:29105"/>
    </cofactor>
</comment>
<dbReference type="Gene3D" id="1.10.150.80">
    <property type="entry name" value="HRDC domain"/>
    <property type="match status" value="1"/>
</dbReference>
<dbReference type="InterPro" id="IPR011545">
    <property type="entry name" value="DEAD/DEAH_box_helicase_dom"/>
</dbReference>
<dbReference type="GO" id="GO:0003677">
    <property type="term" value="F:DNA binding"/>
    <property type="evidence" value="ECO:0007669"/>
    <property type="project" value="UniProtKB-KW"/>
</dbReference>
<keyword evidence="12" id="KW-0233">DNA recombination</keyword>
<dbReference type="GO" id="GO:0009432">
    <property type="term" value="P:SOS response"/>
    <property type="evidence" value="ECO:0007669"/>
    <property type="project" value="UniProtKB-UniRule"/>
</dbReference>
<evidence type="ECO:0000256" key="6">
    <source>
        <dbReference type="ARBA" id="ARBA00022763"/>
    </source>
</evidence>
<evidence type="ECO:0000256" key="8">
    <source>
        <dbReference type="ARBA" id="ARBA00022806"/>
    </source>
</evidence>
<evidence type="ECO:0000259" key="19">
    <source>
        <dbReference type="PROSITE" id="PS51194"/>
    </source>
</evidence>
<evidence type="ECO:0000313" key="20">
    <source>
        <dbReference type="EMBL" id="RUT04582.1"/>
    </source>
</evidence>
<evidence type="ECO:0000256" key="12">
    <source>
        <dbReference type="ARBA" id="ARBA00023172"/>
    </source>
</evidence>
<dbReference type="PANTHER" id="PTHR13710">
    <property type="entry name" value="DNA HELICASE RECQ FAMILY MEMBER"/>
    <property type="match status" value="1"/>
</dbReference>
<keyword evidence="21" id="KW-1185">Reference proteome</keyword>
<evidence type="ECO:0000256" key="4">
    <source>
        <dbReference type="ARBA" id="ARBA00022723"/>
    </source>
</evidence>
<comment type="catalytic activity">
    <reaction evidence="15">
        <text>Couples ATP hydrolysis with the unwinding of duplex DNA by translocating in the 3'-5' direction.</text>
        <dbReference type="EC" id="5.6.2.4"/>
    </reaction>
</comment>
<dbReference type="Gene3D" id="1.10.10.10">
    <property type="entry name" value="Winged helix-like DNA-binding domain superfamily/Winged helix DNA-binding domain"/>
    <property type="match status" value="1"/>
</dbReference>
<evidence type="ECO:0000256" key="7">
    <source>
        <dbReference type="ARBA" id="ARBA00022801"/>
    </source>
</evidence>
<dbReference type="AlphaFoldDB" id="A0A3S1CJ43"/>
<dbReference type="CDD" id="cd18794">
    <property type="entry name" value="SF2_C_RecQ"/>
    <property type="match status" value="1"/>
</dbReference>
<dbReference type="InterPro" id="IPR002121">
    <property type="entry name" value="HRDC_dom"/>
</dbReference>
<evidence type="ECO:0000259" key="18">
    <source>
        <dbReference type="PROSITE" id="PS51192"/>
    </source>
</evidence>
<evidence type="ECO:0000256" key="15">
    <source>
        <dbReference type="ARBA" id="ARBA00034617"/>
    </source>
</evidence>
<reference evidence="20" key="2">
    <citation type="journal article" date="2019" name="Genome Biol. Evol.">
        <title>Day and night: Metabolic profiles and evolutionary relationships of six axenic non-marine cyanobacteria.</title>
        <authorList>
            <person name="Will S.E."/>
            <person name="Henke P."/>
            <person name="Boedeker C."/>
            <person name="Huang S."/>
            <person name="Brinkmann H."/>
            <person name="Rohde M."/>
            <person name="Jarek M."/>
            <person name="Friedl T."/>
            <person name="Seufert S."/>
            <person name="Schumacher M."/>
            <person name="Overmann J."/>
            <person name="Neumann-Schaal M."/>
            <person name="Petersen J."/>
        </authorList>
    </citation>
    <scope>NUCLEOTIDE SEQUENCE [LARGE SCALE GENOMIC DNA]</scope>
    <source>
        <strain evidence="20">PCC 7102</strain>
    </source>
</reference>
<gene>
    <name evidence="20" type="primary">recQ</name>
    <name evidence="20" type="ORF">DSM106972_041510</name>
</gene>
<dbReference type="SUPFAM" id="SSF47819">
    <property type="entry name" value="HRDC-like"/>
    <property type="match status" value="1"/>
</dbReference>
<keyword evidence="7" id="KW-0378">Hydrolase</keyword>
<dbReference type="PROSITE" id="PS51192">
    <property type="entry name" value="HELICASE_ATP_BIND_1"/>
    <property type="match status" value="1"/>
</dbReference>
<dbReference type="GO" id="GO:0009378">
    <property type="term" value="F:four-way junction helicase activity"/>
    <property type="evidence" value="ECO:0007669"/>
    <property type="project" value="TreeGrafter"/>
</dbReference>
<dbReference type="InterPro" id="IPR029491">
    <property type="entry name" value="Helicase_HTH"/>
</dbReference>
<sequence>MLTYPNLEQALKHHFGYDNFRPGQRQIIEGALQNRDLLVIMPTGGGKSLCFQLPALIRPGLTVVVSPLIALMQDQVEALQKNGINATFLNSSLNSHQARLREQAILNGKIRLLYVAPERLMSERFLPFLDLVQHQIGISSFAIDEAHCVSEWGHDFRPEYRQLKSLRQRYPNVPMVALTATATERVRSDIIEQLGLKEPNIHLTSFNRENLFYEVRTRTKNAYAELLEMIRESDGSTIIYCLTRKQVDELTFQLQHSKISVLAYHAGLSDEERSSNQTRFIRDDVRVIVATIAFGMGINKPDVRLVVHYNLPRNLESYYQESGRAGRDGESSRCTLFFNVGDIKTIEWSIAQKTDEQEQKIARQQLRQVIDYAETNVCRRTVQLGYFGERFAGNCGACDNCRNPQPTQDWTLEAMKFLSCVARSKEKFGMTHVIDILRGAKTEKIKLYEHDKLSTYGIGKDKTVNEWRTLARSLLQQGFLEQTTDGYSVLKLNEQSWEIMRRQRTVFIVVPAAQKVALQELSGNNVETELLFQRLRSLRKKLADAQGVAPYVIFADSTLKLMAQSRPQTKQAFSKLSGVGSHKLAEYGSQFVNEICAYCRENNLSSEKQEITPIVNNTATGTEIMSLQLHKEGLNINEIARKRNLKPSTVMRHLIDLMDKNHDIDINLLVPAKKQQVIWKVLDTLGDISLTPIKEYLGNDYSFEEIRLVKSKWKKKSKK</sequence>
<evidence type="ECO:0000256" key="3">
    <source>
        <dbReference type="ARBA" id="ARBA00005446"/>
    </source>
</evidence>
<dbReference type="PROSITE" id="PS51194">
    <property type="entry name" value="HELICASE_CTER"/>
    <property type="match status" value="1"/>
</dbReference>
<keyword evidence="14" id="KW-0413">Isomerase</keyword>
<dbReference type="Pfam" id="PF00270">
    <property type="entry name" value="DEAD"/>
    <property type="match status" value="1"/>
</dbReference>
<evidence type="ECO:0000256" key="10">
    <source>
        <dbReference type="ARBA" id="ARBA00022840"/>
    </source>
</evidence>
<protein>
    <recommendedName>
        <fullName evidence="16">DNA helicase RecQ</fullName>
        <ecNumber evidence="16">5.6.2.4</ecNumber>
    </recommendedName>
</protein>
<dbReference type="GO" id="GO:0005524">
    <property type="term" value="F:ATP binding"/>
    <property type="evidence" value="ECO:0007669"/>
    <property type="project" value="UniProtKB-KW"/>
</dbReference>
<evidence type="ECO:0000256" key="16">
    <source>
        <dbReference type="NCBIfam" id="TIGR01389"/>
    </source>
</evidence>
<dbReference type="PROSITE" id="PS50967">
    <property type="entry name" value="HRDC"/>
    <property type="match status" value="1"/>
</dbReference>
<dbReference type="PANTHER" id="PTHR13710:SF105">
    <property type="entry name" value="ATP-DEPENDENT DNA HELICASE Q1"/>
    <property type="match status" value="1"/>
</dbReference>
<evidence type="ECO:0000256" key="11">
    <source>
        <dbReference type="ARBA" id="ARBA00023125"/>
    </source>
</evidence>
<dbReference type="GO" id="GO:0030894">
    <property type="term" value="C:replisome"/>
    <property type="evidence" value="ECO:0007669"/>
    <property type="project" value="TreeGrafter"/>
</dbReference>
<feature type="domain" description="Helicase C-terminal" evidence="19">
    <location>
        <begin position="222"/>
        <end position="378"/>
    </location>
</feature>
<dbReference type="Proteomes" id="UP000271624">
    <property type="component" value="Unassembled WGS sequence"/>
</dbReference>
<dbReference type="Pfam" id="PF00271">
    <property type="entry name" value="Helicase_C"/>
    <property type="match status" value="1"/>
</dbReference>
<evidence type="ECO:0000256" key="5">
    <source>
        <dbReference type="ARBA" id="ARBA00022741"/>
    </source>
</evidence>
<dbReference type="InterPro" id="IPR006293">
    <property type="entry name" value="DNA_helicase_ATP-dep_RecQ_bac"/>
</dbReference>
<dbReference type="InterPro" id="IPR044876">
    <property type="entry name" value="HRDC_dom_sf"/>
</dbReference>
<dbReference type="InterPro" id="IPR018982">
    <property type="entry name" value="RQC_domain"/>
</dbReference>
<dbReference type="SMART" id="SM00487">
    <property type="entry name" value="DEXDc"/>
    <property type="match status" value="1"/>
</dbReference>
<evidence type="ECO:0000256" key="14">
    <source>
        <dbReference type="ARBA" id="ARBA00023235"/>
    </source>
</evidence>
<keyword evidence="10" id="KW-0067">ATP-binding</keyword>
<dbReference type="SUPFAM" id="SSF52540">
    <property type="entry name" value="P-loop containing nucleoside triphosphate hydrolases"/>
    <property type="match status" value="2"/>
</dbReference>
<dbReference type="GO" id="GO:0043590">
    <property type="term" value="C:bacterial nucleoid"/>
    <property type="evidence" value="ECO:0007669"/>
    <property type="project" value="TreeGrafter"/>
</dbReference>
<dbReference type="GO" id="GO:0043138">
    <property type="term" value="F:3'-5' DNA helicase activity"/>
    <property type="evidence" value="ECO:0007669"/>
    <property type="project" value="UniProtKB-EC"/>
</dbReference>
<dbReference type="GO" id="GO:0006260">
    <property type="term" value="P:DNA replication"/>
    <property type="evidence" value="ECO:0007669"/>
    <property type="project" value="InterPro"/>
</dbReference>
<evidence type="ECO:0000256" key="9">
    <source>
        <dbReference type="ARBA" id="ARBA00022833"/>
    </source>
</evidence>
<organism evidence="20 21">
    <name type="scientific">Dulcicalothrix desertica PCC 7102</name>
    <dbReference type="NCBI Taxonomy" id="232991"/>
    <lineage>
        <taxon>Bacteria</taxon>
        <taxon>Bacillati</taxon>
        <taxon>Cyanobacteriota</taxon>
        <taxon>Cyanophyceae</taxon>
        <taxon>Nostocales</taxon>
        <taxon>Calotrichaceae</taxon>
        <taxon>Dulcicalothrix</taxon>
    </lineage>
</organism>
<dbReference type="InterPro" id="IPR004589">
    <property type="entry name" value="DNA_helicase_ATP-dep_RecQ"/>
</dbReference>
<evidence type="ECO:0000256" key="2">
    <source>
        <dbReference type="ARBA" id="ARBA00001947"/>
    </source>
</evidence>
<dbReference type="Pfam" id="PF14493">
    <property type="entry name" value="HTH_40"/>
    <property type="match status" value="1"/>
</dbReference>
<feature type="domain" description="Helicase ATP-binding" evidence="18">
    <location>
        <begin position="28"/>
        <end position="200"/>
    </location>
</feature>
<dbReference type="NCBIfam" id="TIGR00614">
    <property type="entry name" value="recQ_fam"/>
    <property type="match status" value="1"/>
</dbReference>
<reference evidence="20" key="1">
    <citation type="submission" date="2018-12" db="EMBL/GenBank/DDBJ databases">
        <authorList>
            <person name="Will S."/>
            <person name="Neumann-Schaal M."/>
            <person name="Henke P."/>
        </authorList>
    </citation>
    <scope>NUCLEOTIDE SEQUENCE</scope>
    <source>
        <strain evidence="20">PCC 7102</strain>
    </source>
</reference>
<proteinExistence type="inferred from homology"/>
<dbReference type="GO" id="GO:0006310">
    <property type="term" value="P:DNA recombination"/>
    <property type="evidence" value="ECO:0007669"/>
    <property type="project" value="UniProtKB-UniRule"/>
</dbReference>
<dbReference type="CDD" id="cd17920">
    <property type="entry name" value="DEXHc_RecQ"/>
    <property type="match status" value="1"/>
</dbReference>
<evidence type="ECO:0000256" key="1">
    <source>
        <dbReference type="ARBA" id="ARBA00001946"/>
    </source>
</evidence>
<comment type="similarity">
    <text evidence="3">Belongs to the helicase family. RecQ subfamily.</text>
</comment>
<keyword evidence="5" id="KW-0547">Nucleotide-binding</keyword>
<dbReference type="RefSeq" id="WP_127082573.1">
    <property type="nucleotide sequence ID" value="NZ_RSCL01000010.1"/>
</dbReference>
<keyword evidence="4" id="KW-0479">Metal-binding</keyword>
<dbReference type="InterPro" id="IPR032284">
    <property type="entry name" value="RecQ_Zn-bd"/>
</dbReference>
<dbReference type="InterPro" id="IPR010997">
    <property type="entry name" value="HRDC-like_sf"/>
</dbReference>
<comment type="cofactor">
    <cofactor evidence="1">
        <name>Mg(2+)</name>
        <dbReference type="ChEBI" id="CHEBI:18420"/>
    </cofactor>
</comment>
<dbReference type="InterPro" id="IPR027417">
    <property type="entry name" value="P-loop_NTPase"/>
</dbReference>
<dbReference type="GO" id="GO:0005737">
    <property type="term" value="C:cytoplasm"/>
    <property type="evidence" value="ECO:0007669"/>
    <property type="project" value="TreeGrafter"/>
</dbReference>
<evidence type="ECO:0000259" key="17">
    <source>
        <dbReference type="PROSITE" id="PS50967"/>
    </source>
</evidence>
<dbReference type="EC" id="5.6.2.4" evidence="16"/>
<evidence type="ECO:0000313" key="21">
    <source>
        <dbReference type="Proteomes" id="UP000271624"/>
    </source>
</evidence>
<keyword evidence="9" id="KW-0862">Zinc</keyword>